<accession>A0A0G0PTN8</accession>
<dbReference type="Proteomes" id="UP000034793">
    <property type="component" value="Unassembled WGS sequence"/>
</dbReference>
<name>A0A0G0PTN8_9BACT</name>
<feature type="transmembrane region" description="Helical" evidence="1">
    <location>
        <begin position="30"/>
        <end position="50"/>
    </location>
</feature>
<dbReference type="InterPro" id="IPR037185">
    <property type="entry name" value="EmrE-like"/>
</dbReference>
<proteinExistence type="predicted"/>
<feature type="transmembrane region" description="Helical" evidence="1">
    <location>
        <begin position="92"/>
        <end position="112"/>
    </location>
</feature>
<feature type="transmembrane region" description="Helical" evidence="1">
    <location>
        <begin position="6"/>
        <end position="23"/>
    </location>
</feature>
<dbReference type="Gene3D" id="1.10.3730.20">
    <property type="match status" value="1"/>
</dbReference>
<feature type="transmembrane region" description="Helical" evidence="1">
    <location>
        <begin position="273"/>
        <end position="291"/>
    </location>
</feature>
<feature type="transmembrane region" description="Helical" evidence="1">
    <location>
        <begin position="159"/>
        <end position="177"/>
    </location>
</feature>
<comment type="caution">
    <text evidence="3">The sequence shown here is derived from an EMBL/GenBank/DDBJ whole genome shotgun (WGS) entry which is preliminary data.</text>
</comment>
<dbReference type="SUPFAM" id="SSF103481">
    <property type="entry name" value="Multidrug resistance efflux transporter EmrE"/>
    <property type="match status" value="1"/>
</dbReference>
<keyword evidence="1" id="KW-1133">Transmembrane helix</keyword>
<feature type="transmembrane region" description="Helical" evidence="1">
    <location>
        <begin position="62"/>
        <end position="80"/>
    </location>
</feature>
<dbReference type="AlphaFoldDB" id="A0A0G0PTN8"/>
<keyword evidence="1" id="KW-0812">Transmembrane</keyword>
<dbReference type="InterPro" id="IPR000620">
    <property type="entry name" value="EamA_dom"/>
</dbReference>
<evidence type="ECO:0000259" key="2">
    <source>
        <dbReference type="Pfam" id="PF00892"/>
    </source>
</evidence>
<organism evidence="3 4">
    <name type="scientific">Candidatus Woesebacteria bacterium GW2011_GWA1_39_8</name>
    <dbReference type="NCBI Taxonomy" id="1618552"/>
    <lineage>
        <taxon>Bacteria</taxon>
        <taxon>Candidatus Woeseibacteriota</taxon>
    </lineage>
</organism>
<feature type="transmembrane region" description="Helical" evidence="1">
    <location>
        <begin position="227"/>
        <end position="253"/>
    </location>
</feature>
<protein>
    <recommendedName>
        <fullName evidence="2">EamA domain-containing protein</fullName>
    </recommendedName>
</protein>
<sequence length="292" mass="32813">MSWQIIIVALILITSTATVLEKFTLKKEHALQYLTLLSTLILIFSLPLVFLGKINFTIHPALWMLIALPAISHSLAALFFDKSLRHLDISQVLPMMNLSTLITVVAAFLIFGEKLNSFQILGIVFLIIGAYSLEAGSLTNLFNPIKTLVRNFASKHQQFIFYSILLYSIAYLLDKWLLTQVPILTYFFINILYSALFYLILTFGLYEGFTDLKTGFAAGGKLILPISLFFLLQSLLFFKAITIVPLALLIPLFRLHTLVSSLIGGEILKEKHLIYRAATAIFMLLGASIVFK</sequence>
<keyword evidence="1" id="KW-0472">Membrane</keyword>
<evidence type="ECO:0000313" key="3">
    <source>
        <dbReference type="EMBL" id="KKR28461.1"/>
    </source>
</evidence>
<evidence type="ECO:0000256" key="1">
    <source>
        <dbReference type="SAM" id="Phobius"/>
    </source>
</evidence>
<dbReference type="Pfam" id="PF00892">
    <property type="entry name" value="EamA"/>
    <property type="match status" value="1"/>
</dbReference>
<gene>
    <name evidence="3" type="ORF">UT61_C0049G0004</name>
</gene>
<feature type="transmembrane region" description="Helical" evidence="1">
    <location>
        <begin position="118"/>
        <end position="138"/>
    </location>
</feature>
<feature type="transmembrane region" description="Helical" evidence="1">
    <location>
        <begin position="183"/>
        <end position="206"/>
    </location>
</feature>
<dbReference type="EMBL" id="LBXL01000049">
    <property type="protein sequence ID" value="KKR28461.1"/>
    <property type="molecule type" value="Genomic_DNA"/>
</dbReference>
<evidence type="ECO:0000313" key="4">
    <source>
        <dbReference type="Proteomes" id="UP000034793"/>
    </source>
</evidence>
<reference evidence="3 4" key="1">
    <citation type="journal article" date="2015" name="Nature">
        <title>rRNA introns, odd ribosomes, and small enigmatic genomes across a large radiation of phyla.</title>
        <authorList>
            <person name="Brown C.T."/>
            <person name="Hug L.A."/>
            <person name="Thomas B.C."/>
            <person name="Sharon I."/>
            <person name="Castelle C.J."/>
            <person name="Singh A."/>
            <person name="Wilkins M.J."/>
            <person name="Williams K.H."/>
            <person name="Banfield J.F."/>
        </authorList>
    </citation>
    <scope>NUCLEOTIDE SEQUENCE [LARGE SCALE GENOMIC DNA]</scope>
</reference>
<dbReference type="GO" id="GO:0016020">
    <property type="term" value="C:membrane"/>
    <property type="evidence" value="ECO:0007669"/>
    <property type="project" value="InterPro"/>
</dbReference>
<feature type="domain" description="EamA" evidence="2">
    <location>
        <begin position="2"/>
        <end position="131"/>
    </location>
</feature>